<evidence type="ECO:0000313" key="8">
    <source>
        <dbReference type="EMBL" id="EQX27546.1"/>
    </source>
</evidence>
<accession>A0A0E2L4G2</accession>
<dbReference type="Gene3D" id="2.60.120.10">
    <property type="entry name" value="Jelly Rolls"/>
    <property type="match status" value="1"/>
</dbReference>
<comment type="catalytic activity">
    <reaction evidence="1 7">
        <text>dTDP-4-dehydro-6-deoxy-alpha-D-glucose = dTDP-4-dehydro-beta-L-rhamnose</text>
        <dbReference type="Rhea" id="RHEA:16969"/>
        <dbReference type="ChEBI" id="CHEBI:57649"/>
        <dbReference type="ChEBI" id="CHEBI:62830"/>
        <dbReference type="EC" id="5.1.3.13"/>
    </reaction>
</comment>
<dbReference type="EMBL" id="AWBU01000018">
    <property type="protein sequence ID" value="EQX27546.1"/>
    <property type="molecule type" value="Genomic_DNA"/>
</dbReference>
<dbReference type="GO" id="GO:0005829">
    <property type="term" value="C:cytosol"/>
    <property type="evidence" value="ECO:0007669"/>
    <property type="project" value="TreeGrafter"/>
</dbReference>
<dbReference type="GeneID" id="75203903"/>
<dbReference type="CDD" id="cd00438">
    <property type="entry name" value="cupin_RmlC"/>
    <property type="match status" value="1"/>
</dbReference>
<dbReference type="HOGENOM" id="CLU_090940_1_1_6"/>
<name>A0A0E2L4G2_ECOU3</name>
<evidence type="ECO:0000256" key="2">
    <source>
        <dbReference type="ARBA" id="ARBA00001997"/>
    </source>
</evidence>
<dbReference type="PANTHER" id="PTHR21047:SF2">
    <property type="entry name" value="THYMIDINE DIPHOSPHO-4-KETO-RHAMNOSE 3,5-EPIMERASE"/>
    <property type="match status" value="1"/>
</dbReference>
<keyword evidence="7" id="KW-0413">Isomerase</keyword>
<evidence type="ECO:0000256" key="6">
    <source>
        <dbReference type="PIRSR" id="PIRSR600888-3"/>
    </source>
</evidence>
<dbReference type="Pfam" id="PF00908">
    <property type="entry name" value="dTDP_sugar_isom"/>
    <property type="match status" value="1"/>
</dbReference>
<dbReference type="SUPFAM" id="SSF51182">
    <property type="entry name" value="RmlC-like cupins"/>
    <property type="match status" value="1"/>
</dbReference>
<evidence type="ECO:0000256" key="5">
    <source>
        <dbReference type="PIRSR" id="PIRSR600888-1"/>
    </source>
</evidence>
<evidence type="ECO:0000256" key="7">
    <source>
        <dbReference type="RuleBase" id="RU364069"/>
    </source>
</evidence>
<evidence type="ECO:0000256" key="4">
    <source>
        <dbReference type="ARBA" id="ARBA00019595"/>
    </source>
</evidence>
<dbReference type="PANTHER" id="PTHR21047">
    <property type="entry name" value="DTDP-6-DEOXY-D-GLUCOSE-3,5 EPIMERASE"/>
    <property type="match status" value="1"/>
</dbReference>
<comment type="function">
    <text evidence="2 7">Catalyzes the epimerization of the C3' and C5'positions of dTDP-6-deoxy-D-xylo-4-hexulose, forming dTDP-6-deoxy-L-lyxo-4-hexulose.</text>
</comment>
<dbReference type="EC" id="5.1.3.13" evidence="3 7"/>
<organism evidence="8 9">
    <name type="scientific">Escherichia coli (strain UMEA 3162-1)</name>
    <dbReference type="NCBI Taxonomy" id="1281200"/>
    <lineage>
        <taxon>Bacteria</taxon>
        <taxon>Pseudomonadati</taxon>
        <taxon>Pseudomonadota</taxon>
        <taxon>Gammaproteobacteria</taxon>
        <taxon>Enterobacterales</taxon>
        <taxon>Enterobacteriaceae</taxon>
        <taxon>Escherichia</taxon>
    </lineage>
</organism>
<feature type="active site" description="Proton acceptor" evidence="5">
    <location>
        <position position="61"/>
    </location>
</feature>
<feature type="active site" description="Proton donor" evidence="5">
    <location>
        <position position="130"/>
    </location>
</feature>
<comment type="similarity">
    <text evidence="7">Belongs to the dTDP-4-dehydrorhamnose 3,5-epimerase family.</text>
</comment>
<proteinExistence type="inferred from homology"/>
<dbReference type="AlphaFoldDB" id="A0A0E2L4G2"/>
<comment type="caution">
    <text evidence="8">The sequence shown here is derived from an EMBL/GenBank/DDBJ whole genome shotgun (WGS) entry which is preliminary data.</text>
</comment>
<dbReference type="PATRIC" id="fig|1281200.3.peg.2116"/>
<gene>
    <name evidence="8" type="ORF">G925_02029</name>
</gene>
<sequence length="180" mass="20201">MKVIETPLAGCVIIEPKVFGDSRGFFLEAWHQKKYHDIGITEAFVQDNRSRSARNVLRGLHFQKNNPQGKLVSVISGEVFDVAVDLRPGSSSFGKHVGVILSGDKNNQIYIPPGFAHGFCVLSEYADFHYKCTDFYDPTDEGGIIWNDKELNIQWPIDMPIMSSKDNALISFSEFKEASL</sequence>
<dbReference type="UniPathway" id="UPA00124"/>
<dbReference type="GO" id="GO:0019305">
    <property type="term" value="P:dTDP-rhamnose biosynthetic process"/>
    <property type="evidence" value="ECO:0007669"/>
    <property type="project" value="UniProtKB-UniRule"/>
</dbReference>
<dbReference type="RefSeq" id="WP_000864172.1">
    <property type="nucleotide sequence ID" value="NZ_KE701776.1"/>
</dbReference>
<feature type="site" description="Participates in a stacking interaction with the thymidine ring of dTDP-4-oxo-6-deoxyglucose" evidence="6">
    <location>
        <position position="136"/>
    </location>
</feature>
<dbReference type="Proteomes" id="UP000016035">
    <property type="component" value="Unassembled WGS sequence"/>
</dbReference>
<evidence type="ECO:0000256" key="1">
    <source>
        <dbReference type="ARBA" id="ARBA00001298"/>
    </source>
</evidence>
<dbReference type="GO" id="GO:0008830">
    <property type="term" value="F:dTDP-4-dehydrorhamnose 3,5-epimerase activity"/>
    <property type="evidence" value="ECO:0007669"/>
    <property type="project" value="UniProtKB-UniRule"/>
</dbReference>
<protein>
    <recommendedName>
        <fullName evidence="4 7">dTDP-4-dehydrorhamnose 3,5-epimerase</fullName>
        <ecNumber evidence="3 7">5.1.3.13</ecNumber>
    </recommendedName>
    <alternativeName>
        <fullName evidence="7">Thymidine diphospho-4-keto-rhamnose 3,5-epimerase</fullName>
    </alternativeName>
</protein>
<dbReference type="InterPro" id="IPR011051">
    <property type="entry name" value="RmlC_Cupin_sf"/>
</dbReference>
<evidence type="ECO:0000256" key="3">
    <source>
        <dbReference type="ARBA" id="ARBA00012098"/>
    </source>
</evidence>
<dbReference type="GO" id="GO:0000271">
    <property type="term" value="P:polysaccharide biosynthetic process"/>
    <property type="evidence" value="ECO:0007669"/>
    <property type="project" value="TreeGrafter"/>
</dbReference>
<dbReference type="NCBIfam" id="TIGR01221">
    <property type="entry name" value="rmlC"/>
    <property type="match status" value="1"/>
</dbReference>
<dbReference type="InterPro" id="IPR014710">
    <property type="entry name" value="RmlC-like_jellyroll"/>
</dbReference>
<reference evidence="9" key="1">
    <citation type="submission" date="2013-07" db="EMBL/GenBank/DDBJ databases">
        <title>The genome sequence of Escherichia coli UMEA 3162-1.</title>
        <authorList>
            <consortium name="The Broad Institute Genome Sequencing Platform"/>
            <consortium name="The Broad Institute Genome Sequencing Center for Infectious Disease"/>
            <person name="Feldgarden M."/>
            <person name="Frimodt-Moller N."/>
            <person name="Leihof R.F."/>
            <person name="Rasmussen L."/>
            <person name="Young S.K."/>
            <person name="Zeng Q."/>
            <person name="Gargeya S."/>
            <person name="Abouelleil A."/>
            <person name="Alvarado L."/>
            <person name="Berlin A.M."/>
            <person name="Chapman S.B."/>
            <person name="Gainer-Dewar J."/>
            <person name="Goldberg J."/>
            <person name="Gnerre S."/>
            <person name="Griggs A."/>
            <person name="Gujja S."/>
            <person name="Hansen M."/>
            <person name="Howarth C."/>
            <person name="Imamovic A."/>
            <person name="Larimer J."/>
            <person name="McCowan C."/>
            <person name="Murphy C."/>
            <person name="Pearson M."/>
            <person name="Poon T."/>
            <person name="Priest M."/>
            <person name="Roberts A."/>
            <person name="Saif S."/>
            <person name="Shea T."/>
            <person name="Sykes S."/>
            <person name="Wortman J."/>
            <person name="Nusbaum C."/>
            <person name="Birren B."/>
        </authorList>
    </citation>
    <scope>NUCLEOTIDE SEQUENCE [LARGE SCALE GENOMIC DNA]</scope>
    <source>
        <strain evidence="9">UMEA 3162-1</strain>
    </source>
</reference>
<dbReference type="InterPro" id="IPR000888">
    <property type="entry name" value="RmlC-like"/>
</dbReference>
<comment type="subunit">
    <text evidence="7">Homodimer.</text>
</comment>
<evidence type="ECO:0000313" key="9">
    <source>
        <dbReference type="Proteomes" id="UP000016035"/>
    </source>
</evidence>
<comment type="pathway">
    <text evidence="7">Carbohydrate biosynthesis; dTDP-L-rhamnose biosynthesis.</text>
</comment>